<evidence type="ECO:0000313" key="2">
    <source>
        <dbReference type="Proteomes" id="UP000011083"/>
    </source>
</evidence>
<dbReference type="Proteomes" id="UP000011083">
    <property type="component" value="Unassembled WGS sequence"/>
</dbReference>
<keyword evidence="2" id="KW-1185">Reference proteome</keyword>
<dbReference type="RefSeq" id="XP_004340306.1">
    <property type="nucleotide sequence ID" value="XM_004340258.1"/>
</dbReference>
<proteinExistence type="predicted"/>
<organism evidence="1 2">
    <name type="scientific">Acanthamoeba castellanii (strain ATCC 30010 / Neff)</name>
    <dbReference type="NCBI Taxonomy" id="1257118"/>
    <lineage>
        <taxon>Eukaryota</taxon>
        <taxon>Amoebozoa</taxon>
        <taxon>Discosea</taxon>
        <taxon>Longamoebia</taxon>
        <taxon>Centramoebida</taxon>
        <taxon>Acanthamoebidae</taxon>
        <taxon>Acanthamoeba</taxon>
    </lineage>
</organism>
<name>L8H1L9_ACACF</name>
<sequence>MNKRAHIKPKDNKKRKYILVTLITYDGDTGFMVIVPEDEIDPEDEAMINRAVHGDWMAVEAAHLLSKDKDTFVNQRMEGTLELFLAKEKKTD</sequence>
<dbReference type="KEGG" id="acan:ACA1_370800"/>
<reference evidence="1 2" key="1">
    <citation type="journal article" date="2013" name="Genome Biol.">
        <title>Genome of Acanthamoeba castellanii highlights extensive lateral gene transfer and early evolution of tyrosine kinase signaling.</title>
        <authorList>
            <person name="Clarke M."/>
            <person name="Lohan A.J."/>
            <person name="Liu B."/>
            <person name="Lagkouvardos I."/>
            <person name="Roy S."/>
            <person name="Zafar N."/>
            <person name="Bertelli C."/>
            <person name="Schilde C."/>
            <person name="Kianianmomeni A."/>
            <person name="Burglin T.R."/>
            <person name="Frech C."/>
            <person name="Turcotte B."/>
            <person name="Kopec K.O."/>
            <person name="Synnott J.M."/>
            <person name="Choo C."/>
            <person name="Paponov I."/>
            <person name="Finkler A."/>
            <person name="Soon Heng Tan C."/>
            <person name="Hutchins A.P."/>
            <person name="Weinmeier T."/>
            <person name="Rattei T."/>
            <person name="Chu J.S."/>
            <person name="Gimenez G."/>
            <person name="Irimia M."/>
            <person name="Rigden D.J."/>
            <person name="Fitzpatrick D.A."/>
            <person name="Lorenzo-Morales J."/>
            <person name="Bateman A."/>
            <person name="Chiu C.H."/>
            <person name="Tang P."/>
            <person name="Hegemann P."/>
            <person name="Fromm H."/>
            <person name="Raoult D."/>
            <person name="Greub G."/>
            <person name="Miranda-Saavedra D."/>
            <person name="Chen N."/>
            <person name="Nash P."/>
            <person name="Ginger M.L."/>
            <person name="Horn M."/>
            <person name="Schaap P."/>
            <person name="Caler L."/>
            <person name="Loftus B."/>
        </authorList>
    </citation>
    <scope>NUCLEOTIDE SEQUENCE [LARGE SCALE GENOMIC DNA]</scope>
    <source>
        <strain evidence="1 2">Neff</strain>
    </source>
</reference>
<evidence type="ECO:0000313" key="1">
    <source>
        <dbReference type="EMBL" id="ELR18286.1"/>
    </source>
</evidence>
<gene>
    <name evidence="1" type="ORF">ACA1_370800</name>
</gene>
<accession>L8H1L9</accession>
<dbReference type="EMBL" id="KB007960">
    <property type="protein sequence ID" value="ELR18286.1"/>
    <property type="molecule type" value="Genomic_DNA"/>
</dbReference>
<dbReference type="GeneID" id="14919016"/>
<dbReference type="AlphaFoldDB" id="L8H1L9"/>
<dbReference type="VEuPathDB" id="AmoebaDB:ACA1_370800"/>
<protein>
    <submittedName>
        <fullName evidence="1">Uncharacterized protein</fullName>
    </submittedName>
</protein>